<dbReference type="Proteomes" id="UP000483820">
    <property type="component" value="Chromosome III"/>
</dbReference>
<dbReference type="InterPro" id="IPR016897">
    <property type="entry name" value="SKP1"/>
</dbReference>
<protein>
    <recommendedName>
        <fullName evidence="8">Skp1-related protein</fullName>
    </recommendedName>
</protein>
<dbReference type="GeneID" id="9812065"/>
<dbReference type="CTD" id="9812065"/>
<feature type="domain" description="SKP1 component dimerisation" evidence="4">
    <location>
        <begin position="122"/>
        <end position="159"/>
    </location>
</feature>
<dbReference type="RefSeq" id="XP_003111792.2">
    <property type="nucleotide sequence ID" value="XM_003111744.2"/>
</dbReference>
<comment type="similarity">
    <text evidence="1">Belongs to the SKP1 family.</text>
</comment>
<proteinExistence type="inferred from homology"/>
<evidence type="ECO:0008006" key="8">
    <source>
        <dbReference type="Google" id="ProtNLM"/>
    </source>
</evidence>
<reference evidence="6 7" key="1">
    <citation type="submission" date="2019-12" db="EMBL/GenBank/DDBJ databases">
        <title>Chromosome-level assembly of the Caenorhabditis remanei genome.</title>
        <authorList>
            <person name="Teterina A.A."/>
            <person name="Willis J.H."/>
            <person name="Phillips P.C."/>
        </authorList>
    </citation>
    <scope>NUCLEOTIDE SEQUENCE [LARGE SCALE GENOMIC DNA]</scope>
    <source>
        <strain evidence="6 7">PX506</strain>
        <tissue evidence="6">Whole organism</tissue>
    </source>
</reference>
<name>A0A6A5H6U8_CAERE</name>
<gene>
    <name evidence="6" type="ORF">GCK72_010848</name>
</gene>
<dbReference type="SUPFAM" id="SSF81382">
    <property type="entry name" value="Skp1 dimerisation domain-like"/>
    <property type="match status" value="1"/>
</dbReference>
<dbReference type="SMART" id="SM00512">
    <property type="entry name" value="Skp1"/>
    <property type="match status" value="1"/>
</dbReference>
<dbReference type="EMBL" id="WUAV01000003">
    <property type="protein sequence ID" value="KAF1762586.1"/>
    <property type="molecule type" value="Genomic_DNA"/>
</dbReference>
<evidence type="ECO:0000313" key="7">
    <source>
        <dbReference type="Proteomes" id="UP000483820"/>
    </source>
</evidence>
<feature type="compositionally biased region" description="Polar residues" evidence="3">
    <location>
        <begin position="180"/>
        <end position="194"/>
    </location>
</feature>
<dbReference type="Gene3D" id="3.30.710.10">
    <property type="entry name" value="Potassium Channel Kv1.1, Chain A"/>
    <property type="match status" value="1"/>
</dbReference>
<evidence type="ECO:0000256" key="3">
    <source>
        <dbReference type="SAM" id="MobiDB-lite"/>
    </source>
</evidence>
<evidence type="ECO:0000313" key="6">
    <source>
        <dbReference type="EMBL" id="KAF1762586.1"/>
    </source>
</evidence>
<dbReference type="Pfam" id="PF01466">
    <property type="entry name" value="Skp1"/>
    <property type="match status" value="1"/>
</dbReference>
<comment type="caution">
    <text evidence="6">The sequence shown here is derived from an EMBL/GenBank/DDBJ whole genome shotgun (WGS) entry which is preliminary data.</text>
</comment>
<dbReference type="InterPro" id="IPR016073">
    <property type="entry name" value="Skp1_comp_POZ"/>
</dbReference>
<dbReference type="InterPro" id="IPR011333">
    <property type="entry name" value="SKP1/BTB/POZ_sf"/>
</dbReference>
<dbReference type="PANTHER" id="PTHR11165">
    <property type="entry name" value="SKP1"/>
    <property type="match status" value="1"/>
</dbReference>
<accession>A0A6A5H6U8</accession>
<dbReference type="AlphaFoldDB" id="A0A6A5H6U8"/>
<dbReference type="InterPro" id="IPR001232">
    <property type="entry name" value="SKP1-like"/>
</dbReference>
<dbReference type="FunFam" id="3.30.710.10:FF:000124">
    <property type="entry name" value="Protein CBG09126"/>
    <property type="match status" value="1"/>
</dbReference>
<feature type="domain" description="SKP1 component POZ" evidence="5">
    <location>
        <begin position="27"/>
        <end position="75"/>
    </location>
</feature>
<organism evidence="6 7">
    <name type="scientific">Caenorhabditis remanei</name>
    <name type="common">Caenorhabditis vulgaris</name>
    <dbReference type="NCBI Taxonomy" id="31234"/>
    <lineage>
        <taxon>Eukaryota</taxon>
        <taxon>Metazoa</taxon>
        <taxon>Ecdysozoa</taxon>
        <taxon>Nematoda</taxon>
        <taxon>Chromadorea</taxon>
        <taxon>Rhabditida</taxon>
        <taxon>Rhabditina</taxon>
        <taxon>Rhabditomorpha</taxon>
        <taxon>Rhabditoidea</taxon>
        <taxon>Rhabditidae</taxon>
        <taxon>Peloderinae</taxon>
        <taxon>Caenorhabditis</taxon>
    </lineage>
</organism>
<feature type="region of interest" description="Disordered" evidence="3">
    <location>
        <begin position="175"/>
        <end position="194"/>
    </location>
</feature>
<evidence type="ECO:0000259" key="5">
    <source>
        <dbReference type="Pfam" id="PF03931"/>
    </source>
</evidence>
<evidence type="ECO:0000259" key="4">
    <source>
        <dbReference type="Pfam" id="PF01466"/>
    </source>
</evidence>
<dbReference type="InterPro" id="IPR016072">
    <property type="entry name" value="Skp1_comp_dimer"/>
</dbReference>
<evidence type="ECO:0000256" key="1">
    <source>
        <dbReference type="ARBA" id="ARBA00009993"/>
    </source>
</evidence>
<evidence type="ECO:0000256" key="2">
    <source>
        <dbReference type="ARBA" id="ARBA00022786"/>
    </source>
</evidence>
<dbReference type="KEGG" id="crq:GCK72_010848"/>
<dbReference type="SUPFAM" id="SSF54695">
    <property type="entry name" value="POZ domain"/>
    <property type="match status" value="1"/>
</dbReference>
<keyword evidence="2" id="KW-0833">Ubl conjugation pathway</keyword>
<sequence length="194" mass="21488">MSYQQEEGHATPPRQYTLQAGKIGAEEYIQISAVAIQQSLTLKNMTEMLNLNEVIPIENIDAKTLRKVVQFCEHHAGEPIPVPKSNASDTVIPDWDADFLKVTNAELFFLMNAADYLHIDLLMQYIGKKVALTAEGKSPMGISKMWKIPTDEQEKEAREAANVKRILADTVEKAAKKTVTGEQQGSGVSSSLEQ</sequence>
<dbReference type="GO" id="GO:0006511">
    <property type="term" value="P:ubiquitin-dependent protein catabolic process"/>
    <property type="evidence" value="ECO:0007669"/>
    <property type="project" value="InterPro"/>
</dbReference>
<dbReference type="Pfam" id="PF03931">
    <property type="entry name" value="Skp1_POZ"/>
    <property type="match status" value="1"/>
</dbReference>
<dbReference type="InterPro" id="IPR036296">
    <property type="entry name" value="SKP1-like_dim_sf"/>
</dbReference>